<reference evidence="2" key="1">
    <citation type="submission" date="2018-05" db="EMBL/GenBank/DDBJ databases">
        <authorList>
            <person name="Cea G.-C."/>
            <person name="William W."/>
        </authorList>
    </citation>
    <scope>NUCLEOTIDE SEQUENCE [LARGE SCALE GENOMIC DNA]</scope>
    <source>
        <strain evidence="2">DB21MT 5</strain>
    </source>
</reference>
<dbReference type="Proteomes" id="UP000250163">
    <property type="component" value="Chromosome MORIYA"/>
</dbReference>
<dbReference type="EMBL" id="LS483250">
    <property type="protein sequence ID" value="SQD77131.1"/>
    <property type="molecule type" value="Genomic_DNA"/>
</dbReference>
<accession>A0A330LMD9</accession>
<dbReference type="KEGG" id="mya:MORIYA_0653"/>
<gene>
    <name evidence="1" type="ORF">MORIYA_0653</name>
</gene>
<protein>
    <submittedName>
        <fullName evidence="1">Antitoxin igA-2</fullName>
    </submittedName>
</protein>
<organism evidence="1 2">
    <name type="scientific">Moritella yayanosii</name>
    <dbReference type="NCBI Taxonomy" id="69539"/>
    <lineage>
        <taxon>Bacteria</taxon>
        <taxon>Pseudomonadati</taxon>
        <taxon>Pseudomonadota</taxon>
        <taxon>Gammaproteobacteria</taxon>
        <taxon>Alteromonadales</taxon>
        <taxon>Moritellaceae</taxon>
        <taxon>Moritella</taxon>
    </lineage>
</organism>
<proteinExistence type="predicted"/>
<name>A0A330LMD9_9GAMM</name>
<evidence type="ECO:0000313" key="1">
    <source>
        <dbReference type="EMBL" id="SQD77131.1"/>
    </source>
</evidence>
<dbReference type="AlphaFoldDB" id="A0A330LMD9"/>
<sequence length="42" mass="4849">MSNRDLFSELSSALVESKEHSEGKLTLKTHQKLDRVFYIVNP</sequence>
<evidence type="ECO:0000313" key="2">
    <source>
        <dbReference type="Proteomes" id="UP000250163"/>
    </source>
</evidence>
<keyword evidence="2" id="KW-1185">Reference proteome</keyword>